<organism evidence="2">
    <name type="scientific">marine sediment metagenome</name>
    <dbReference type="NCBI Taxonomy" id="412755"/>
    <lineage>
        <taxon>unclassified sequences</taxon>
        <taxon>metagenomes</taxon>
        <taxon>ecological metagenomes</taxon>
    </lineage>
</organism>
<reference evidence="2" key="1">
    <citation type="journal article" date="2015" name="Nature">
        <title>Complex archaea that bridge the gap between prokaryotes and eukaryotes.</title>
        <authorList>
            <person name="Spang A."/>
            <person name="Saw J.H."/>
            <person name="Jorgensen S.L."/>
            <person name="Zaremba-Niedzwiedzka K."/>
            <person name="Martijn J."/>
            <person name="Lind A.E."/>
            <person name="van Eijk R."/>
            <person name="Schleper C."/>
            <person name="Guy L."/>
            <person name="Ettema T.J."/>
        </authorList>
    </citation>
    <scope>NUCLEOTIDE SEQUENCE</scope>
</reference>
<gene>
    <name evidence="2" type="ORF">LCGC14_2565340</name>
</gene>
<dbReference type="EMBL" id="LAZR01042458">
    <property type="protein sequence ID" value="KKL09490.1"/>
    <property type="molecule type" value="Genomic_DNA"/>
</dbReference>
<protein>
    <submittedName>
        <fullName evidence="2">Uncharacterized protein</fullName>
    </submittedName>
</protein>
<evidence type="ECO:0000313" key="2">
    <source>
        <dbReference type="EMBL" id="KKL09490.1"/>
    </source>
</evidence>
<feature type="region of interest" description="Disordered" evidence="1">
    <location>
        <begin position="86"/>
        <end position="107"/>
    </location>
</feature>
<proteinExistence type="predicted"/>
<feature type="compositionally biased region" description="Low complexity" evidence="1">
    <location>
        <begin position="93"/>
        <end position="107"/>
    </location>
</feature>
<dbReference type="AlphaFoldDB" id="A0A0F9AJA8"/>
<comment type="caution">
    <text evidence="2">The sequence shown here is derived from an EMBL/GenBank/DDBJ whole genome shotgun (WGS) entry which is preliminary data.</text>
</comment>
<name>A0A0F9AJA8_9ZZZZ</name>
<feature type="non-terminal residue" evidence="2">
    <location>
        <position position="476"/>
    </location>
</feature>
<sequence length="476" mass="49810">AIPSTEAIVIIRGLTIEQQTDLENRGAYNPETLETQLDKIVVVQLQQQEEIDRCLKIQKSEATITSTVVNVDDIYTAGEHLKVSSAGTGFDMSTPATTDGSASDASPADISISAAASGSGANYSRSDHVHTIPVTIPTTSGENTFTESNIWFKGSDVASSATITLLAGNWFDITGTTDITDITTVGAGFFCLLHFDAALVFTHDGDDIICPGGQSITTHAGMEIVLHEHSAGKWRVVGVMDSVAVHRSQAADLTRKVTFFDDFIGTISTPISSTAGSGGQNEAATIAAADGGTVTLKTDDDIDVDTHAAVCTTMSLDTLDWSADQGGLIFETRLKINDVSEAGIFVGFTDAVSTTVEFPIYKTTGADTIDSDATNAVGIGYDIDGTTDEWFHGGVKAGTDTAARHSGTSPSDNTYVTLRVEVDSSGGVVGYIDNTAIGASTASAVTTTTALTPCIVIGNRTATQIIVTIDYFWVQA</sequence>
<accession>A0A0F9AJA8</accession>
<feature type="non-terminal residue" evidence="2">
    <location>
        <position position="1"/>
    </location>
</feature>
<evidence type="ECO:0000256" key="1">
    <source>
        <dbReference type="SAM" id="MobiDB-lite"/>
    </source>
</evidence>